<dbReference type="EMBL" id="UYRV01020677">
    <property type="protein sequence ID" value="VDK68008.1"/>
    <property type="molecule type" value="Genomic_DNA"/>
</dbReference>
<evidence type="ECO:0000313" key="2">
    <source>
        <dbReference type="Proteomes" id="UP000271889"/>
    </source>
</evidence>
<name>A0A3P6TPP1_CYLGO</name>
<gene>
    <name evidence="1" type="ORF">CGOC_LOCUS6376</name>
</gene>
<evidence type="ECO:0000313" key="1">
    <source>
        <dbReference type="EMBL" id="VDK68008.1"/>
    </source>
</evidence>
<reference evidence="1 2" key="1">
    <citation type="submission" date="2018-11" db="EMBL/GenBank/DDBJ databases">
        <authorList>
            <consortium name="Pathogen Informatics"/>
        </authorList>
    </citation>
    <scope>NUCLEOTIDE SEQUENCE [LARGE SCALE GENOMIC DNA]</scope>
</reference>
<dbReference type="AlphaFoldDB" id="A0A3P6TPP1"/>
<proteinExistence type="predicted"/>
<accession>A0A3P6TPP1</accession>
<dbReference type="Proteomes" id="UP000271889">
    <property type="component" value="Unassembled WGS sequence"/>
</dbReference>
<organism evidence="1 2">
    <name type="scientific">Cylicostephanus goldi</name>
    <name type="common">Nematode worm</name>
    <dbReference type="NCBI Taxonomy" id="71465"/>
    <lineage>
        <taxon>Eukaryota</taxon>
        <taxon>Metazoa</taxon>
        <taxon>Ecdysozoa</taxon>
        <taxon>Nematoda</taxon>
        <taxon>Chromadorea</taxon>
        <taxon>Rhabditida</taxon>
        <taxon>Rhabditina</taxon>
        <taxon>Rhabditomorpha</taxon>
        <taxon>Strongyloidea</taxon>
        <taxon>Strongylidae</taxon>
        <taxon>Cylicostephanus</taxon>
    </lineage>
</organism>
<sequence length="132" mass="15360">MAHQIHTRTKKRQRKHALLYMSFGLKSVASWKQRGLEQLKMHLIHNRPSSKKVTGLLFRLRLTLLMVLAKKSQVPLPKGRETLVQQQERKALTYQQERIALAQRMKRKSLSGMTTLRNSTVLHMIPALKAKK</sequence>
<keyword evidence="2" id="KW-1185">Reference proteome</keyword>
<protein>
    <submittedName>
        <fullName evidence="1">Uncharacterized protein</fullName>
    </submittedName>
</protein>